<keyword evidence="4" id="KW-1185">Reference proteome</keyword>
<sequence>MYVTSALRMRKDQKRPLPLPTSHNIEQREHLEEVDRSVLVGEPSALAAAVVVVEAWRPTTASSSSSPIGVCATEAAVNESRSF</sequence>
<name>A0A084WQV4_ANOSI</name>
<reference evidence="2 4" key="1">
    <citation type="journal article" date="2014" name="BMC Genomics">
        <title>Genome sequence of Anopheles sinensis provides insight into genetics basis of mosquito competence for malaria parasites.</title>
        <authorList>
            <person name="Zhou D."/>
            <person name="Zhang D."/>
            <person name="Ding G."/>
            <person name="Shi L."/>
            <person name="Hou Q."/>
            <person name="Ye Y."/>
            <person name="Xu Y."/>
            <person name="Zhou H."/>
            <person name="Xiong C."/>
            <person name="Li S."/>
            <person name="Yu J."/>
            <person name="Hong S."/>
            <person name="Yu X."/>
            <person name="Zou P."/>
            <person name="Chen C."/>
            <person name="Chang X."/>
            <person name="Wang W."/>
            <person name="Lv Y."/>
            <person name="Sun Y."/>
            <person name="Ma L."/>
            <person name="Shen B."/>
            <person name="Zhu C."/>
        </authorList>
    </citation>
    <scope>NUCLEOTIDE SEQUENCE [LARGE SCALE GENOMIC DNA]</scope>
</reference>
<dbReference type="AlphaFoldDB" id="A0A084WQV4"/>
<reference evidence="3" key="2">
    <citation type="submission" date="2020-05" db="UniProtKB">
        <authorList>
            <consortium name="EnsemblMetazoa"/>
        </authorList>
    </citation>
    <scope>IDENTIFICATION</scope>
</reference>
<accession>A0A084WQV4</accession>
<evidence type="ECO:0000256" key="1">
    <source>
        <dbReference type="SAM" id="MobiDB-lite"/>
    </source>
</evidence>
<dbReference type="EnsemblMetazoa" id="ASIC020878-RA">
    <property type="protein sequence ID" value="ASIC020878-PA"/>
    <property type="gene ID" value="ASIC020878"/>
</dbReference>
<evidence type="ECO:0000313" key="4">
    <source>
        <dbReference type="Proteomes" id="UP000030765"/>
    </source>
</evidence>
<dbReference type="VEuPathDB" id="VectorBase:ASIC020878"/>
<organism evidence="2">
    <name type="scientific">Anopheles sinensis</name>
    <name type="common">Mosquito</name>
    <dbReference type="NCBI Taxonomy" id="74873"/>
    <lineage>
        <taxon>Eukaryota</taxon>
        <taxon>Metazoa</taxon>
        <taxon>Ecdysozoa</taxon>
        <taxon>Arthropoda</taxon>
        <taxon>Hexapoda</taxon>
        <taxon>Insecta</taxon>
        <taxon>Pterygota</taxon>
        <taxon>Neoptera</taxon>
        <taxon>Endopterygota</taxon>
        <taxon>Diptera</taxon>
        <taxon>Nematocera</taxon>
        <taxon>Culicoidea</taxon>
        <taxon>Culicidae</taxon>
        <taxon>Anophelinae</taxon>
        <taxon>Anopheles</taxon>
    </lineage>
</organism>
<dbReference type="EMBL" id="KE525400">
    <property type="protein sequence ID" value="KFB52598.1"/>
    <property type="molecule type" value="Genomic_DNA"/>
</dbReference>
<gene>
    <name evidence="2" type="ORF">ZHAS_00020878</name>
</gene>
<evidence type="ECO:0000313" key="2">
    <source>
        <dbReference type="EMBL" id="KFB52598.1"/>
    </source>
</evidence>
<proteinExistence type="predicted"/>
<protein>
    <submittedName>
        <fullName evidence="2 3">Maturase</fullName>
    </submittedName>
</protein>
<dbReference type="Proteomes" id="UP000030765">
    <property type="component" value="Unassembled WGS sequence"/>
</dbReference>
<dbReference type="EMBL" id="ATLV01025772">
    <property type="status" value="NOT_ANNOTATED_CDS"/>
    <property type="molecule type" value="Genomic_DNA"/>
</dbReference>
<feature type="region of interest" description="Disordered" evidence="1">
    <location>
        <begin position="1"/>
        <end position="22"/>
    </location>
</feature>
<evidence type="ECO:0000313" key="3">
    <source>
        <dbReference type="EnsemblMetazoa" id="ASIC020878-PA"/>
    </source>
</evidence>